<organism evidence="10 11">
    <name type="scientific">Thermoclostridium caenicola</name>
    <dbReference type="NCBI Taxonomy" id="659425"/>
    <lineage>
        <taxon>Bacteria</taxon>
        <taxon>Bacillati</taxon>
        <taxon>Bacillota</taxon>
        <taxon>Clostridia</taxon>
        <taxon>Eubacteriales</taxon>
        <taxon>Oscillospiraceae</taxon>
        <taxon>Thermoclostridium</taxon>
    </lineage>
</organism>
<evidence type="ECO:0000256" key="7">
    <source>
        <dbReference type="ARBA" id="ARBA00046577"/>
    </source>
</evidence>
<comment type="pathway">
    <text evidence="2">Polyol metabolism; glycerol degradation.</text>
</comment>
<dbReference type="RefSeq" id="WP_149677935.1">
    <property type="nucleotide sequence ID" value="NZ_FQZP01000006.1"/>
</dbReference>
<comment type="catalytic activity">
    <reaction evidence="1">
        <text>dihydroxyacetone + phosphoenolpyruvate = dihydroxyacetone phosphate + pyruvate</text>
        <dbReference type="Rhea" id="RHEA:18381"/>
        <dbReference type="ChEBI" id="CHEBI:15361"/>
        <dbReference type="ChEBI" id="CHEBI:16016"/>
        <dbReference type="ChEBI" id="CHEBI:57642"/>
        <dbReference type="ChEBI" id="CHEBI:58702"/>
        <dbReference type="EC" id="2.7.1.121"/>
    </reaction>
</comment>
<evidence type="ECO:0000256" key="2">
    <source>
        <dbReference type="ARBA" id="ARBA00004745"/>
    </source>
</evidence>
<evidence type="ECO:0000256" key="6">
    <source>
        <dbReference type="ARBA" id="ARBA00022798"/>
    </source>
</evidence>
<dbReference type="SUPFAM" id="SSF101473">
    <property type="entry name" value="DhaL-like"/>
    <property type="match status" value="1"/>
</dbReference>
<name>A0A1M6D318_9FIRM</name>
<evidence type="ECO:0000313" key="11">
    <source>
        <dbReference type="Proteomes" id="UP000324781"/>
    </source>
</evidence>
<dbReference type="GO" id="GO:0047324">
    <property type="term" value="F:phosphoenolpyruvate-glycerone phosphotransferase activity"/>
    <property type="evidence" value="ECO:0007669"/>
    <property type="project" value="UniProtKB-EC"/>
</dbReference>
<comment type="subunit">
    <text evidence="7">Homodimer. The dihydroxyacetone kinase complex is composed of a homodimer of DhaM, a homodimer of DhaK and the subunit DhaL.</text>
</comment>
<reference evidence="10 11" key="1">
    <citation type="submission" date="2016-11" db="EMBL/GenBank/DDBJ databases">
        <authorList>
            <person name="Varghese N."/>
            <person name="Submissions S."/>
        </authorList>
    </citation>
    <scope>NUCLEOTIDE SEQUENCE [LARGE SCALE GENOMIC DNA]</scope>
    <source>
        <strain evidence="10 11">DSM 19027</strain>
    </source>
</reference>
<dbReference type="PANTHER" id="PTHR28629:SF4">
    <property type="entry name" value="TRIOKINASE_FMN CYCLASE"/>
    <property type="match status" value="1"/>
</dbReference>
<evidence type="ECO:0000256" key="4">
    <source>
        <dbReference type="ARBA" id="ARBA00022679"/>
    </source>
</evidence>
<dbReference type="AlphaFoldDB" id="A0A1M6D318"/>
<dbReference type="OrthoDB" id="9800291at2"/>
<evidence type="ECO:0000256" key="3">
    <source>
        <dbReference type="ARBA" id="ARBA00012095"/>
    </source>
</evidence>
<dbReference type="InterPro" id="IPR036117">
    <property type="entry name" value="DhaL_dom_sf"/>
</dbReference>
<protein>
    <recommendedName>
        <fullName evidence="3">phosphoenolpyruvate--glycerone phosphotransferase</fullName>
        <ecNumber evidence="3">2.7.1.121</ecNumber>
    </recommendedName>
</protein>
<evidence type="ECO:0000313" key="10">
    <source>
        <dbReference type="EMBL" id="SHI67398.1"/>
    </source>
</evidence>
<dbReference type="GO" id="GO:0004371">
    <property type="term" value="F:glycerone kinase activity"/>
    <property type="evidence" value="ECO:0007669"/>
    <property type="project" value="InterPro"/>
</dbReference>
<dbReference type="GO" id="GO:0005829">
    <property type="term" value="C:cytosol"/>
    <property type="evidence" value="ECO:0007669"/>
    <property type="project" value="TreeGrafter"/>
</dbReference>
<dbReference type="FunFam" id="1.25.40.340:FF:000002">
    <property type="entry name" value="Dihydroxyacetone kinase, L subunit"/>
    <property type="match status" value="1"/>
</dbReference>
<dbReference type="InterPro" id="IPR012737">
    <property type="entry name" value="DhaK_L_YcgS"/>
</dbReference>
<keyword evidence="11" id="KW-1185">Reference proteome</keyword>
<gene>
    <name evidence="10" type="ORF">SAMN05444373_100667</name>
</gene>
<keyword evidence="5 10" id="KW-0418">Kinase</keyword>
<accession>A0A1M6D318</accession>
<dbReference type="SMART" id="SM01120">
    <property type="entry name" value="Dak2"/>
    <property type="match status" value="1"/>
</dbReference>
<evidence type="ECO:0000256" key="5">
    <source>
        <dbReference type="ARBA" id="ARBA00022777"/>
    </source>
</evidence>
<dbReference type="Proteomes" id="UP000324781">
    <property type="component" value="Unassembled WGS sequence"/>
</dbReference>
<dbReference type="PANTHER" id="PTHR28629">
    <property type="entry name" value="TRIOKINASE/FMN CYCLASE"/>
    <property type="match status" value="1"/>
</dbReference>
<dbReference type="InterPro" id="IPR004007">
    <property type="entry name" value="DhaL_dom"/>
</dbReference>
<sequence>MEKFLNKDGKVIVLNLVKTIQENKDYLSEVDGLIGDGDHGINMNKGFTICGERLKDADADLSESLKTLGRVLLTEIGGSMGPLYGTFFNRMARSCKDEPEINRDVFKKMINEALAGVSELGNAKRGDKTLMDVLIPATEAYNKAIEENRSFKEALLAMKEAAREGMESTRDMVARVGRASRLGERSRGVLDAGSVSCNLLIASLADSMIALLAN</sequence>
<evidence type="ECO:0000259" key="9">
    <source>
        <dbReference type="PROSITE" id="PS51480"/>
    </source>
</evidence>
<dbReference type="PROSITE" id="PS51480">
    <property type="entry name" value="DHAL"/>
    <property type="match status" value="1"/>
</dbReference>
<dbReference type="GO" id="GO:0019563">
    <property type="term" value="P:glycerol catabolic process"/>
    <property type="evidence" value="ECO:0007669"/>
    <property type="project" value="TreeGrafter"/>
</dbReference>
<dbReference type="EC" id="2.7.1.121" evidence="3"/>
<proteinExistence type="predicted"/>
<dbReference type="NCBIfam" id="TIGR02365">
    <property type="entry name" value="dha_L_ycgS"/>
    <property type="match status" value="1"/>
</dbReference>
<comment type="function">
    <text evidence="8">ADP-binding subunit of the dihydroxyacetone kinase, which is responsible for the phosphoenolpyruvate (PEP)-dependent phosphorylation of dihydroxyacetone. DhaL-ADP is converted to DhaL-ATP via a phosphoryl group transfer from DhaM and transmits it to dihydroxyacetone binds to DhaK.</text>
</comment>
<keyword evidence="4" id="KW-0808">Transferase</keyword>
<evidence type="ECO:0000256" key="8">
    <source>
        <dbReference type="ARBA" id="ARBA00055771"/>
    </source>
</evidence>
<evidence type="ECO:0000256" key="1">
    <source>
        <dbReference type="ARBA" id="ARBA00001113"/>
    </source>
</evidence>
<dbReference type="EMBL" id="FQZP01000006">
    <property type="protein sequence ID" value="SHI67398.1"/>
    <property type="molecule type" value="Genomic_DNA"/>
</dbReference>
<dbReference type="Pfam" id="PF02734">
    <property type="entry name" value="Dak2"/>
    <property type="match status" value="1"/>
</dbReference>
<feature type="domain" description="DhaL" evidence="9">
    <location>
        <begin position="7"/>
        <end position="206"/>
    </location>
</feature>
<dbReference type="Gene3D" id="1.25.40.340">
    <property type="match status" value="1"/>
</dbReference>
<dbReference type="InterPro" id="IPR050861">
    <property type="entry name" value="Dihydroxyacetone_Kinase"/>
</dbReference>
<keyword evidence="6" id="KW-0319">Glycerol metabolism</keyword>